<dbReference type="InterPro" id="IPR011197">
    <property type="entry name" value="UCP012318"/>
</dbReference>
<accession>A0A7W6FXD9</accession>
<keyword evidence="3" id="KW-1185">Reference proteome</keyword>
<protein>
    <submittedName>
        <fullName evidence="2">Uncharacterized ferritin-like protein (DUF455 family)</fullName>
    </submittedName>
</protein>
<dbReference type="AlphaFoldDB" id="A0A7W6FXD9"/>
<dbReference type="InterPro" id="IPR012347">
    <property type="entry name" value="Ferritin-like"/>
</dbReference>
<proteinExistence type="predicted"/>
<name>A0A7W6FXD9_9SPHN</name>
<evidence type="ECO:0000313" key="2">
    <source>
        <dbReference type="EMBL" id="MBB3938925.1"/>
    </source>
</evidence>
<dbReference type="SUPFAM" id="SSF47240">
    <property type="entry name" value="Ferritin-like"/>
    <property type="match status" value="1"/>
</dbReference>
<dbReference type="PANTHER" id="PTHR42782">
    <property type="entry name" value="SI:CH73-314G15.3"/>
    <property type="match status" value="1"/>
</dbReference>
<organism evidence="2 3">
    <name type="scientific">Novosphingobium fluoreni</name>
    <dbReference type="NCBI Taxonomy" id="1391222"/>
    <lineage>
        <taxon>Bacteria</taxon>
        <taxon>Pseudomonadati</taxon>
        <taxon>Pseudomonadota</taxon>
        <taxon>Alphaproteobacteria</taxon>
        <taxon>Sphingomonadales</taxon>
        <taxon>Sphingomonadaceae</taxon>
        <taxon>Novosphingobium</taxon>
    </lineage>
</organism>
<evidence type="ECO:0000256" key="1">
    <source>
        <dbReference type="SAM" id="MobiDB-lite"/>
    </source>
</evidence>
<dbReference type="RefSeq" id="WP_183615759.1">
    <property type="nucleotide sequence ID" value="NZ_JACIDY010000001.1"/>
</dbReference>
<dbReference type="Pfam" id="PF04305">
    <property type="entry name" value="DUF455"/>
    <property type="match status" value="1"/>
</dbReference>
<dbReference type="PANTHER" id="PTHR42782:SF4">
    <property type="entry name" value="DUF455 DOMAIN-CONTAINING PROTEIN"/>
    <property type="match status" value="1"/>
</dbReference>
<dbReference type="InterPro" id="IPR007402">
    <property type="entry name" value="DUF455"/>
</dbReference>
<dbReference type="Gene3D" id="1.20.1260.10">
    <property type="match status" value="1"/>
</dbReference>
<dbReference type="EMBL" id="JACIDY010000001">
    <property type="protein sequence ID" value="MBB3938925.1"/>
    <property type="molecule type" value="Genomic_DNA"/>
</dbReference>
<dbReference type="PIRSF" id="PIRSF012318">
    <property type="entry name" value="UCP012318"/>
    <property type="match status" value="1"/>
</dbReference>
<dbReference type="InterPro" id="IPR009078">
    <property type="entry name" value="Ferritin-like_SF"/>
</dbReference>
<reference evidence="2 3" key="1">
    <citation type="submission" date="2020-08" db="EMBL/GenBank/DDBJ databases">
        <title>Genomic Encyclopedia of Type Strains, Phase IV (KMG-IV): sequencing the most valuable type-strain genomes for metagenomic binning, comparative biology and taxonomic classification.</title>
        <authorList>
            <person name="Goeker M."/>
        </authorList>
    </citation>
    <scope>NUCLEOTIDE SEQUENCE [LARGE SCALE GENOMIC DNA]</scope>
    <source>
        <strain evidence="2 3">DSM 27568</strain>
    </source>
</reference>
<feature type="region of interest" description="Disordered" evidence="1">
    <location>
        <begin position="266"/>
        <end position="287"/>
    </location>
</feature>
<sequence>MATLPSLSQAINAALLTRQPRAKVMAARKVTRDWRLGRLAFRFDTPMPDAPGRPDAPELLAPNRMPRRGKAGSVRGRLALWHAVAHIEFVAIDLALDMAGRFGAQLGEAFVADFLQIAAEEAMHFAMIERHLRGMGGHYGCLPAHSGLWDAAYETRHDVAARLAIVPMVLEARGLDVTPAMLERVAASGDETGAKILQRILDDEVRHVAAGVKHFVARAEASGQPADSLWKSLVQRHFKSGLKKPFNDSARGSAGLPRDWYTGLVPLTSSGNTDPREAAGGIRPSPR</sequence>
<dbReference type="Proteomes" id="UP000561459">
    <property type="component" value="Unassembled WGS sequence"/>
</dbReference>
<evidence type="ECO:0000313" key="3">
    <source>
        <dbReference type="Proteomes" id="UP000561459"/>
    </source>
</evidence>
<comment type="caution">
    <text evidence="2">The sequence shown here is derived from an EMBL/GenBank/DDBJ whole genome shotgun (WGS) entry which is preliminary data.</text>
</comment>
<gene>
    <name evidence="2" type="ORF">GGR39_000554</name>
</gene>
<dbReference type="CDD" id="cd00657">
    <property type="entry name" value="Ferritin_like"/>
    <property type="match status" value="1"/>
</dbReference>